<dbReference type="InterPro" id="IPR010640">
    <property type="entry name" value="Low_temperature_requirement_A"/>
</dbReference>
<dbReference type="Pfam" id="PF06772">
    <property type="entry name" value="LtrA"/>
    <property type="match status" value="1"/>
</dbReference>
<protein>
    <submittedName>
        <fullName evidence="2">Low temperature requirement protein A</fullName>
    </submittedName>
</protein>
<dbReference type="PANTHER" id="PTHR36840">
    <property type="entry name" value="BLL5714 PROTEIN"/>
    <property type="match status" value="1"/>
</dbReference>
<evidence type="ECO:0000256" key="1">
    <source>
        <dbReference type="SAM" id="Phobius"/>
    </source>
</evidence>
<dbReference type="Proteomes" id="UP000479756">
    <property type="component" value="Unassembled WGS sequence"/>
</dbReference>
<name>A0A7C9TS84_9MICO</name>
<evidence type="ECO:0000313" key="3">
    <source>
        <dbReference type="Proteomes" id="UP000479756"/>
    </source>
</evidence>
<sequence length="387" mass="41268">MTARATDEAHRVSSPLELLFDLTFVVAVGKLAAELAAHLESGTAVAYLAPYVMVFFAIWWAWMNFTWFASAYDTDDVPYRILTLVQMAGVLVLAAGVPAAFAGNDYLLITIGYLVMRIGLVAQWVRAAVEHPEGRPTAVRYAVGISVVQLAWAIRAFLLPVSWGAWTFIVLAVAELCVPFLAERTGRTNWHAHHVAERYGLFTIIVLGESVLAISNGVATGLGHGVSWPLVIVALAGLVILFALWWLYYLEPAGEALENNRARSYLWGYSHYAVFVALAALGAGLEAAVASAGGHSELEPTAAGFAIGIPVAVFLIVLWAAHAPIVERPVVRADVVIPAAVVVLLLPLVAPGVGVAGVAALIALACVAVIAVTVLVKLRRTRIRLAP</sequence>
<feature type="transmembrane region" description="Helical" evidence="1">
    <location>
        <begin position="163"/>
        <end position="181"/>
    </location>
</feature>
<feature type="transmembrane region" description="Helical" evidence="1">
    <location>
        <begin position="201"/>
        <end position="222"/>
    </location>
</feature>
<gene>
    <name evidence="2" type="ORF">G3T37_14185</name>
</gene>
<dbReference type="PANTHER" id="PTHR36840:SF1">
    <property type="entry name" value="BLL5714 PROTEIN"/>
    <property type="match status" value="1"/>
</dbReference>
<feature type="transmembrane region" description="Helical" evidence="1">
    <location>
        <begin position="356"/>
        <end position="376"/>
    </location>
</feature>
<feature type="transmembrane region" description="Helical" evidence="1">
    <location>
        <begin position="333"/>
        <end position="350"/>
    </location>
</feature>
<keyword evidence="3" id="KW-1185">Reference proteome</keyword>
<evidence type="ECO:0000313" key="2">
    <source>
        <dbReference type="EMBL" id="NEM92498.1"/>
    </source>
</evidence>
<dbReference type="EMBL" id="JAAGWZ010000005">
    <property type="protein sequence ID" value="NEM92498.1"/>
    <property type="molecule type" value="Genomic_DNA"/>
</dbReference>
<dbReference type="AlphaFoldDB" id="A0A7C9TS84"/>
<feature type="transmembrane region" description="Helical" evidence="1">
    <location>
        <begin position="138"/>
        <end position="157"/>
    </location>
</feature>
<feature type="transmembrane region" description="Helical" evidence="1">
    <location>
        <begin position="45"/>
        <end position="69"/>
    </location>
</feature>
<reference evidence="2 3" key="1">
    <citation type="journal article" date="2014" name="Int. J. Syst. Evol. Microbiol.">
        <title>Description of Galbitalea soli gen. nov., sp. nov., and Frondihabitans sucicola sp. nov.</title>
        <authorList>
            <person name="Kim S.J."/>
            <person name="Lim J.M."/>
            <person name="Ahn J.H."/>
            <person name="Weon H.Y."/>
            <person name="Hamada M."/>
            <person name="Suzuki K."/>
            <person name="Ahn T.Y."/>
            <person name="Kwon S.W."/>
        </authorList>
    </citation>
    <scope>NUCLEOTIDE SEQUENCE [LARGE SCALE GENOMIC DNA]</scope>
    <source>
        <strain evidence="2 3">NBRC 108727</strain>
    </source>
</reference>
<feature type="transmembrane region" description="Helical" evidence="1">
    <location>
        <begin position="12"/>
        <end position="33"/>
    </location>
</feature>
<comment type="caution">
    <text evidence="2">The sequence shown here is derived from an EMBL/GenBank/DDBJ whole genome shotgun (WGS) entry which is preliminary data.</text>
</comment>
<keyword evidence="1" id="KW-1133">Transmembrane helix</keyword>
<feature type="transmembrane region" description="Helical" evidence="1">
    <location>
        <begin position="302"/>
        <end position="321"/>
    </location>
</feature>
<feature type="transmembrane region" description="Helical" evidence="1">
    <location>
        <begin position="269"/>
        <end position="290"/>
    </location>
</feature>
<feature type="transmembrane region" description="Helical" evidence="1">
    <location>
        <begin position="81"/>
        <end position="101"/>
    </location>
</feature>
<accession>A0A7C9TS84</accession>
<organism evidence="2 3">
    <name type="scientific">Galbitalea soli</name>
    <dbReference type="NCBI Taxonomy" id="1268042"/>
    <lineage>
        <taxon>Bacteria</taxon>
        <taxon>Bacillati</taxon>
        <taxon>Actinomycetota</taxon>
        <taxon>Actinomycetes</taxon>
        <taxon>Micrococcales</taxon>
        <taxon>Microbacteriaceae</taxon>
        <taxon>Galbitalea</taxon>
    </lineage>
</organism>
<keyword evidence="1" id="KW-0812">Transmembrane</keyword>
<proteinExistence type="predicted"/>
<feature type="transmembrane region" description="Helical" evidence="1">
    <location>
        <begin position="228"/>
        <end position="248"/>
    </location>
</feature>
<feature type="transmembrane region" description="Helical" evidence="1">
    <location>
        <begin position="107"/>
        <end position="126"/>
    </location>
</feature>
<keyword evidence="1" id="KW-0472">Membrane</keyword>